<organism evidence="1 2">
    <name type="scientific">Pyxicephalus adspersus</name>
    <name type="common">African bullfrog</name>
    <dbReference type="NCBI Taxonomy" id="30357"/>
    <lineage>
        <taxon>Eukaryota</taxon>
        <taxon>Metazoa</taxon>
        <taxon>Chordata</taxon>
        <taxon>Craniata</taxon>
        <taxon>Vertebrata</taxon>
        <taxon>Euteleostomi</taxon>
        <taxon>Amphibia</taxon>
        <taxon>Batrachia</taxon>
        <taxon>Anura</taxon>
        <taxon>Neobatrachia</taxon>
        <taxon>Ranoidea</taxon>
        <taxon>Pyxicephalidae</taxon>
        <taxon>Pyxicephalinae</taxon>
        <taxon>Pyxicephalus</taxon>
    </lineage>
</organism>
<dbReference type="AlphaFoldDB" id="A0AAV3B0Q9"/>
<dbReference type="EMBL" id="DYDO01000003">
    <property type="protein sequence ID" value="DBA28148.1"/>
    <property type="molecule type" value="Genomic_DNA"/>
</dbReference>
<sequence length="88" mass="10153">MPSLKITEDVLTSQALSCQLYSRITLTEYFSTEGIKSKTVQKPVSELLSLSSLYGYESGWHRCSFWISRVNELMEEVAQFLTWKLSNH</sequence>
<dbReference type="Proteomes" id="UP001181693">
    <property type="component" value="Unassembled WGS sequence"/>
</dbReference>
<evidence type="ECO:0000313" key="1">
    <source>
        <dbReference type="EMBL" id="DBA28148.1"/>
    </source>
</evidence>
<evidence type="ECO:0000313" key="2">
    <source>
        <dbReference type="Proteomes" id="UP001181693"/>
    </source>
</evidence>
<reference evidence="1" key="1">
    <citation type="thesis" date="2020" institute="ProQuest LLC" country="789 East Eisenhower Parkway, Ann Arbor, MI, USA">
        <title>Comparative Genomics and Chromosome Evolution.</title>
        <authorList>
            <person name="Mudd A.B."/>
        </authorList>
    </citation>
    <scope>NUCLEOTIDE SEQUENCE</scope>
    <source>
        <strain evidence="1">1538</strain>
        <tissue evidence="1">Blood</tissue>
    </source>
</reference>
<protein>
    <submittedName>
        <fullName evidence="1">Uncharacterized protein</fullName>
    </submittedName>
</protein>
<proteinExistence type="predicted"/>
<gene>
    <name evidence="1" type="ORF">GDO54_008551</name>
</gene>
<comment type="caution">
    <text evidence="1">The sequence shown here is derived from an EMBL/GenBank/DDBJ whole genome shotgun (WGS) entry which is preliminary data.</text>
</comment>
<accession>A0AAV3B0Q9</accession>
<keyword evidence="2" id="KW-1185">Reference proteome</keyword>
<name>A0AAV3B0Q9_PYXAD</name>